<protein>
    <recommendedName>
        <fullName evidence="3">AbiV family abortive infection protein</fullName>
    </recommendedName>
</protein>
<evidence type="ECO:0008006" key="3">
    <source>
        <dbReference type="Google" id="ProtNLM"/>
    </source>
</evidence>
<accession>A0ABQ1UAA3</accession>
<evidence type="ECO:0000313" key="1">
    <source>
        <dbReference type="EMBL" id="GGF13014.1"/>
    </source>
</evidence>
<reference evidence="2" key="1">
    <citation type="journal article" date="2019" name="Int. J. Syst. Evol. Microbiol.">
        <title>The Global Catalogue of Microorganisms (GCM) 10K type strain sequencing project: providing services to taxonomists for standard genome sequencing and annotation.</title>
        <authorList>
            <consortium name="The Broad Institute Genomics Platform"/>
            <consortium name="The Broad Institute Genome Sequencing Center for Infectious Disease"/>
            <person name="Wu L."/>
            <person name="Ma J."/>
        </authorList>
    </citation>
    <scope>NUCLEOTIDE SEQUENCE [LARGE SCALE GENOMIC DNA]</scope>
    <source>
        <strain evidence="2">CCM 7855</strain>
    </source>
</reference>
<comment type="caution">
    <text evidence="1">The sequence shown here is derived from an EMBL/GenBank/DDBJ whole genome shotgun (WGS) entry which is preliminary data.</text>
</comment>
<gene>
    <name evidence="1" type="ORF">GCM10007298_06180</name>
</gene>
<organism evidence="1 2">
    <name type="scientific">Williamsia phyllosphaerae</name>
    <dbReference type="NCBI Taxonomy" id="885042"/>
    <lineage>
        <taxon>Bacteria</taxon>
        <taxon>Bacillati</taxon>
        <taxon>Actinomycetota</taxon>
        <taxon>Actinomycetes</taxon>
        <taxon>Mycobacteriales</taxon>
        <taxon>Nocardiaceae</taxon>
        <taxon>Williamsia</taxon>
    </lineage>
</organism>
<proteinExistence type="predicted"/>
<sequence length="231" mass="25218">MDEGRLRELAVLLRARIEPGVGGVDLMRSLLRFAAKSDDDFLDLVDGALQVWASKSRAQSLSRVLAAGGSIWTVADDGLSLELAVSDQVQATFVSASSQSDEASIELREAWSNAFGRNGDPSDAWGHAIKALEDLLIPVVVPQQTKPTLGHVVGQLRRQGLSWEFVLPGKDGNYDVDPLVGMLELVWPNHDRHGGSGDKQRPSQQEARAVTTLAATILQWHREGWVVRPRV</sequence>
<evidence type="ECO:0000313" key="2">
    <source>
        <dbReference type="Proteomes" id="UP000632454"/>
    </source>
</evidence>
<dbReference type="Proteomes" id="UP000632454">
    <property type="component" value="Unassembled WGS sequence"/>
</dbReference>
<keyword evidence="2" id="KW-1185">Reference proteome</keyword>
<name>A0ABQ1UAA3_9NOCA</name>
<dbReference type="EMBL" id="BMCS01000001">
    <property type="protein sequence ID" value="GGF13014.1"/>
    <property type="molecule type" value="Genomic_DNA"/>
</dbReference>